<comment type="subcellular location">
    <subcellularLocation>
        <location evidence="1">Cell outer membrane</location>
        <topology evidence="1">Multi-pass membrane protein</topology>
    </subcellularLocation>
</comment>
<gene>
    <name evidence="8" type="ORF">GCM10009092_15310</name>
</gene>
<organism evidence="8 9">
    <name type="scientific">Bowmanella denitrificans</name>
    <dbReference type="NCBI Taxonomy" id="366582"/>
    <lineage>
        <taxon>Bacteria</taxon>
        <taxon>Pseudomonadati</taxon>
        <taxon>Pseudomonadota</taxon>
        <taxon>Gammaproteobacteria</taxon>
        <taxon>Alteromonadales</taxon>
        <taxon>Alteromonadaceae</taxon>
        <taxon>Bowmanella</taxon>
    </lineage>
</organism>
<keyword evidence="8" id="KW-0675">Receptor</keyword>
<dbReference type="Gene3D" id="2.40.170.20">
    <property type="entry name" value="TonB-dependent receptor, beta-barrel domain"/>
    <property type="match status" value="1"/>
</dbReference>
<accession>A0ABP3GU86</accession>
<evidence type="ECO:0000256" key="3">
    <source>
        <dbReference type="ARBA" id="ARBA00022452"/>
    </source>
</evidence>
<dbReference type="PANTHER" id="PTHR32552">
    <property type="entry name" value="FERRICHROME IRON RECEPTOR-RELATED"/>
    <property type="match status" value="1"/>
</dbReference>
<evidence type="ECO:0000256" key="7">
    <source>
        <dbReference type="SAM" id="SignalP"/>
    </source>
</evidence>
<feature type="signal peptide" evidence="7">
    <location>
        <begin position="1"/>
        <end position="25"/>
    </location>
</feature>
<evidence type="ECO:0000256" key="1">
    <source>
        <dbReference type="ARBA" id="ARBA00004571"/>
    </source>
</evidence>
<evidence type="ECO:0000313" key="8">
    <source>
        <dbReference type="EMBL" id="GAA0351839.1"/>
    </source>
</evidence>
<dbReference type="InterPro" id="IPR036942">
    <property type="entry name" value="Beta-barrel_TonB_sf"/>
</dbReference>
<dbReference type="PANTHER" id="PTHR32552:SF82">
    <property type="entry name" value="FCUA PROTEIN"/>
    <property type="match status" value="1"/>
</dbReference>
<reference evidence="9" key="1">
    <citation type="journal article" date="2019" name="Int. J. Syst. Evol. Microbiol.">
        <title>The Global Catalogue of Microorganisms (GCM) 10K type strain sequencing project: providing services to taxonomists for standard genome sequencing and annotation.</title>
        <authorList>
            <consortium name="The Broad Institute Genomics Platform"/>
            <consortium name="The Broad Institute Genome Sequencing Center for Infectious Disease"/>
            <person name="Wu L."/>
            <person name="Ma J."/>
        </authorList>
    </citation>
    <scope>NUCLEOTIDE SEQUENCE [LARGE SCALE GENOMIC DNA]</scope>
    <source>
        <strain evidence="9">JCM 13378</strain>
    </source>
</reference>
<evidence type="ECO:0000256" key="6">
    <source>
        <dbReference type="ARBA" id="ARBA00023237"/>
    </source>
</evidence>
<dbReference type="RefSeq" id="WP_343843723.1">
    <property type="nucleotide sequence ID" value="NZ_BAAAEI010000006.1"/>
</dbReference>
<evidence type="ECO:0000256" key="5">
    <source>
        <dbReference type="ARBA" id="ARBA00023136"/>
    </source>
</evidence>
<keyword evidence="7" id="KW-0732">Signal</keyword>
<dbReference type="EMBL" id="BAAAEI010000006">
    <property type="protein sequence ID" value="GAA0351839.1"/>
    <property type="molecule type" value="Genomic_DNA"/>
</dbReference>
<comment type="caution">
    <text evidence="8">The sequence shown here is derived from an EMBL/GenBank/DDBJ whole genome shotgun (WGS) entry which is preliminary data.</text>
</comment>
<keyword evidence="4" id="KW-0812">Transmembrane</keyword>
<evidence type="ECO:0000313" key="9">
    <source>
        <dbReference type="Proteomes" id="UP001501757"/>
    </source>
</evidence>
<evidence type="ECO:0000256" key="2">
    <source>
        <dbReference type="ARBA" id="ARBA00022448"/>
    </source>
</evidence>
<dbReference type="InterPro" id="IPR039426">
    <property type="entry name" value="TonB-dep_rcpt-like"/>
</dbReference>
<sequence length="635" mass="69396">MLNRQFSALKLLLLSTFSVSSITGAQEPSVTDGAQTAFGEKQGIESIGLYNEVMVRGFDLTQSGAYRINEHYFARASGLSESLLAGLTVSVGITAAQLDLPSPSGVVLYRLREPQEQNSLSLSLGVRDIDTLHADAQGTLITADNSLALSGHILAQPDYHGGTAQSGQKYSGGSTLRWQPDDNSTVYLFTGMQTLEHDGNVQVYPAQDNAPPSIPLKENLAPDWARYKSTDGAAGLLYQYHHNDWTLDASVTHSFVRTKLNDTTLLSIDKAGRVNSTIYHLPATRSSASAVETKLARQLYNGEWQHSLGIGLRGRRSNTDLVDAYAIDGGQYRLTDSSFNVAVSMLPVQWPMGRDKVDQQVASLNYAGDYANSLSIRLGAHRSRYEKDVQQPSGLSSFLSQDDWFFNASLTTRLDAHWQLFGSFVNGLEENGVAPASASNYGEVMAPVKAQQWELGFNLDVSPQITLQGSLFDIDKPVTGIAANGRYQLVGDVSHKGLELSLAGDIYSATRVVLGGVWLDASLQGQDGNRVEPPGVSSFNATFNVEHRLSNNWVIDAQLVHEGARRMWLKGDTEIPGVSFLTLGFQHNFKLNDIAFSLRGQWINALDKEGYYATSSGALVPIWPQSYRLMLNSRF</sequence>
<dbReference type="SUPFAM" id="SSF56935">
    <property type="entry name" value="Porins"/>
    <property type="match status" value="1"/>
</dbReference>
<keyword evidence="5" id="KW-0472">Membrane</keyword>
<feature type="chain" id="PRO_5045869344" evidence="7">
    <location>
        <begin position="26"/>
        <end position="635"/>
    </location>
</feature>
<keyword evidence="2" id="KW-0813">Transport</keyword>
<keyword evidence="6" id="KW-0998">Cell outer membrane</keyword>
<name>A0ABP3GU86_9ALTE</name>
<dbReference type="Proteomes" id="UP001501757">
    <property type="component" value="Unassembled WGS sequence"/>
</dbReference>
<protein>
    <submittedName>
        <fullName evidence="8">TonB-dependent siderophore receptor</fullName>
    </submittedName>
</protein>
<keyword evidence="9" id="KW-1185">Reference proteome</keyword>
<proteinExistence type="predicted"/>
<keyword evidence="3" id="KW-1134">Transmembrane beta strand</keyword>
<evidence type="ECO:0000256" key="4">
    <source>
        <dbReference type="ARBA" id="ARBA00022692"/>
    </source>
</evidence>